<evidence type="ECO:0000313" key="3">
    <source>
        <dbReference type="Proteomes" id="UP001319080"/>
    </source>
</evidence>
<dbReference type="Proteomes" id="UP001319080">
    <property type="component" value="Unassembled WGS sequence"/>
</dbReference>
<feature type="transmembrane region" description="Helical" evidence="1">
    <location>
        <begin position="156"/>
        <end position="178"/>
    </location>
</feature>
<feature type="transmembrane region" description="Helical" evidence="1">
    <location>
        <begin position="34"/>
        <end position="57"/>
    </location>
</feature>
<gene>
    <name evidence="2" type="ORF">KK062_08930</name>
</gene>
<proteinExistence type="predicted"/>
<feature type="transmembrane region" description="Helical" evidence="1">
    <location>
        <begin position="63"/>
        <end position="83"/>
    </location>
</feature>
<dbReference type="RefSeq" id="WP_254083938.1">
    <property type="nucleotide sequence ID" value="NZ_JAHESE010000006.1"/>
</dbReference>
<feature type="transmembrane region" description="Helical" evidence="1">
    <location>
        <begin position="6"/>
        <end position="22"/>
    </location>
</feature>
<dbReference type="AlphaFoldDB" id="A0AAP2DVX3"/>
<evidence type="ECO:0000313" key="2">
    <source>
        <dbReference type="EMBL" id="MBT1708346.1"/>
    </source>
</evidence>
<feature type="transmembrane region" description="Helical" evidence="1">
    <location>
        <begin position="92"/>
        <end position="111"/>
    </location>
</feature>
<reference evidence="2 3" key="1">
    <citation type="submission" date="2021-05" db="EMBL/GenBank/DDBJ databases">
        <title>A Polyphasic approach of four new species of the genus Ohtaekwangia: Ohtaekwangia histidinii sp. nov., Ohtaekwangia cretensis sp. nov., Ohtaekwangia indiensis sp. nov., Ohtaekwangia reichenbachii sp. nov. from diverse environment.</title>
        <authorList>
            <person name="Octaviana S."/>
        </authorList>
    </citation>
    <scope>NUCLEOTIDE SEQUENCE [LARGE SCALE GENOMIC DNA]</scope>
    <source>
        <strain evidence="2 3">PWU5</strain>
    </source>
</reference>
<evidence type="ECO:0000256" key="1">
    <source>
        <dbReference type="SAM" id="Phobius"/>
    </source>
</evidence>
<dbReference type="EMBL" id="JAHESE010000006">
    <property type="protein sequence ID" value="MBT1708346.1"/>
    <property type="molecule type" value="Genomic_DNA"/>
</dbReference>
<feature type="transmembrane region" description="Helical" evidence="1">
    <location>
        <begin position="190"/>
        <end position="212"/>
    </location>
</feature>
<accession>A0AAP2DVX3</accession>
<comment type="caution">
    <text evidence="2">The sequence shown here is derived from an EMBL/GenBank/DDBJ whole genome shotgun (WGS) entry which is preliminary data.</text>
</comment>
<protein>
    <submittedName>
        <fullName evidence="2">Uncharacterized protein</fullName>
    </submittedName>
</protein>
<organism evidence="2 3">
    <name type="scientific">Dawidia cretensis</name>
    <dbReference type="NCBI Taxonomy" id="2782350"/>
    <lineage>
        <taxon>Bacteria</taxon>
        <taxon>Pseudomonadati</taxon>
        <taxon>Bacteroidota</taxon>
        <taxon>Cytophagia</taxon>
        <taxon>Cytophagales</taxon>
        <taxon>Chryseotaleaceae</taxon>
        <taxon>Dawidia</taxon>
    </lineage>
</organism>
<keyword evidence="1" id="KW-0472">Membrane</keyword>
<keyword evidence="1" id="KW-1133">Transmembrane helix</keyword>
<sequence length="217" mass="25321">MSLFGLIKYLELLAALVALLYYRKYATSHLRHFVYLLWIVAAVEFAMAAVKHFYSGIVVQNNFVYNLLTSVQYVYFFFVYYYTLKTRRYKKIVAGFLVAFPIAVTINFLWMQRLTLTAPFHSYTFTLGAILLMVTIGLFFAEILNTEKVLYFKRYLMFWISIGLFLFYTGIIPFMVGVNFMPLLLSSDMLSIIFFTLNLVMYSCFVTGFALANTYTD</sequence>
<keyword evidence="3" id="KW-1185">Reference proteome</keyword>
<name>A0AAP2DVX3_9BACT</name>
<keyword evidence="1" id="KW-0812">Transmembrane</keyword>
<feature type="transmembrane region" description="Helical" evidence="1">
    <location>
        <begin position="123"/>
        <end position="144"/>
    </location>
</feature>